<comment type="caution">
    <text evidence="8">The sequence shown here is derived from an EMBL/GenBank/DDBJ whole genome shotgun (WGS) entry which is preliminary data.</text>
</comment>
<dbReference type="InterPro" id="IPR040582">
    <property type="entry name" value="OB_MalK-like"/>
</dbReference>
<dbReference type="GO" id="GO:0005524">
    <property type="term" value="F:ATP binding"/>
    <property type="evidence" value="ECO:0007669"/>
    <property type="project" value="UniProtKB-KW"/>
</dbReference>
<dbReference type="Gene3D" id="2.40.50.100">
    <property type="match status" value="1"/>
</dbReference>
<keyword evidence="4 8" id="KW-0067">ATP-binding</keyword>
<dbReference type="InterPro" id="IPR017871">
    <property type="entry name" value="ABC_transporter-like_CS"/>
</dbReference>
<dbReference type="Proteomes" id="UP000612893">
    <property type="component" value="Unassembled WGS sequence"/>
</dbReference>
<dbReference type="GO" id="GO:0140359">
    <property type="term" value="F:ABC-type transporter activity"/>
    <property type="evidence" value="ECO:0007669"/>
    <property type="project" value="UniProtKB-ARBA"/>
</dbReference>
<keyword evidence="3" id="KW-0547">Nucleotide-binding</keyword>
<evidence type="ECO:0000256" key="5">
    <source>
        <dbReference type="ARBA" id="ARBA00022967"/>
    </source>
</evidence>
<evidence type="ECO:0000256" key="2">
    <source>
        <dbReference type="ARBA" id="ARBA00022475"/>
    </source>
</evidence>
<dbReference type="Gene3D" id="2.40.50.140">
    <property type="entry name" value="Nucleic acid-binding proteins"/>
    <property type="match status" value="1"/>
</dbReference>
<dbReference type="PROSITE" id="PS50893">
    <property type="entry name" value="ABC_TRANSPORTER_2"/>
    <property type="match status" value="1"/>
</dbReference>
<dbReference type="SUPFAM" id="SSF52540">
    <property type="entry name" value="P-loop containing nucleoside triphosphate hydrolases"/>
    <property type="match status" value="1"/>
</dbReference>
<keyword evidence="5" id="KW-1278">Translocase</keyword>
<dbReference type="InterPro" id="IPR003593">
    <property type="entry name" value="AAA+_ATPase"/>
</dbReference>
<gene>
    <name evidence="8" type="ORF">JF922_11755</name>
</gene>
<organism evidence="8 9">
    <name type="scientific">Candidatus Nephthysia bennettiae</name>
    <dbReference type="NCBI Taxonomy" id="3127016"/>
    <lineage>
        <taxon>Bacteria</taxon>
        <taxon>Bacillati</taxon>
        <taxon>Candidatus Dormiibacterota</taxon>
        <taxon>Candidatus Dormibacteria</taxon>
        <taxon>Candidatus Dormibacterales</taxon>
        <taxon>Candidatus Dormibacteraceae</taxon>
        <taxon>Candidatus Nephthysia</taxon>
    </lineage>
</organism>
<dbReference type="InterPro" id="IPR012340">
    <property type="entry name" value="NA-bd_OB-fold"/>
</dbReference>
<dbReference type="GO" id="GO:0043190">
    <property type="term" value="C:ATP-binding cassette (ABC) transporter complex"/>
    <property type="evidence" value="ECO:0007669"/>
    <property type="project" value="UniProtKB-ARBA"/>
</dbReference>
<keyword evidence="1" id="KW-0813">Transport</keyword>
<dbReference type="InterPro" id="IPR047641">
    <property type="entry name" value="ABC_transpr_MalK/UgpC-like"/>
</dbReference>
<dbReference type="InterPro" id="IPR027417">
    <property type="entry name" value="P-loop_NTPase"/>
</dbReference>
<proteinExistence type="predicted"/>
<dbReference type="Pfam" id="PF17912">
    <property type="entry name" value="OB_MalK"/>
    <property type="match status" value="1"/>
</dbReference>
<name>A0A934N981_9BACT</name>
<dbReference type="InterPro" id="IPR008995">
    <property type="entry name" value="Mo/tungstate-bd_C_term_dom"/>
</dbReference>
<evidence type="ECO:0000256" key="3">
    <source>
        <dbReference type="ARBA" id="ARBA00022741"/>
    </source>
</evidence>
<sequence>MAEIRVEGVSKRYPGAVALRDVSLTIDDDEFMVLLGPSGCGKTTLLRLIAGFETPDAGAIFIGGRDMTEVPPARRGIAMVFQSYALFPHLRVFGNIAFGLRMHRVPADELRARVRNAAGLMQIDSLLDRYPSQLSGGQRQRVAVARALVMEPSVILMDEPLSNLDALLRLQMRAELKRLLQDVKTTTVYVTHDQVEALSMGDRTAVMREGRILQVDTPLAVYNEPADVFVARFIGSPPMNVLRGRMGEGEVDIEGHRLGIAPPDGYRAGDEVAVGVRAENIEVWSEPGEGTMESEVAVVEPLGSHLLLTLLLGEQQLKAIARADYPVRSRDRVWLRMYPADLRLVGPASEL</sequence>
<dbReference type="SUPFAM" id="SSF50331">
    <property type="entry name" value="MOP-like"/>
    <property type="match status" value="1"/>
</dbReference>
<dbReference type="PANTHER" id="PTHR43875">
    <property type="entry name" value="MALTODEXTRIN IMPORT ATP-BINDING PROTEIN MSMX"/>
    <property type="match status" value="1"/>
</dbReference>
<evidence type="ECO:0000256" key="1">
    <source>
        <dbReference type="ARBA" id="ARBA00022448"/>
    </source>
</evidence>
<evidence type="ECO:0000256" key="6">
    <source>
        <dbReference type="ARBA" id="ARBA00023136"/>
    </source>
</evidence>
<dbReference type="PANTHER" id="PTHR43875:SF15">
    <property type="entry name" value="TREHALOSE IMPORT ATP-BINDING PROTEIN SUGC"/>
    <property type="match status" value="1"/>
</dbReference>
<dbReference type="Pfam" id="PF00005">
    <property type="entry name" value="ABC_tran"/>
    <property type="match status" value="1"/>
</dbReference>
<dbReference type="Gene3D" id="3.40.50.300">
    <property type="entry name" value="P-loop containing nucleotide triphosphate hydrolases"/>
    <property type="match status" value="1"/>
</dbReference>
<dbReference type="EMBL" id="JAEKNR010000124">
    <property type="protein sequence ID" value="MBJ7598743.1"/>
    <property type="molecule type" value="Genomic_DNA"/>
</dbReference>
<evidence type="ECO:0000313" key="8">
    <source>
        <dbReference type="EMBL" id="MBJ7598743.1"/>
    </source>
</evidence>
<dbReference type="SMART" id="SM00382">
    <property type="entry name" value="AAA"/>
    <property type="match status" value="1"/>
</dbReference>
<dbReference type="FunFam" id="3.40.50.300:FF:000042">
    <property type="entry name" value="Maltose/maltodextrin ABC transporter, ATP-binding protein"/>
    <property type="match status" value="1"/>
</dbReference>
<dbReference type="InterPro" id="IPR003439">
    <property type="entry name" value="ABC_transporter-like_ATP-bd"/>
</dbReference>
<evidence type="ECO:0000256" key="4">
    <source>
        <dbReference type="ARBA" id="ARBA00022840"/>
    </source>
</evidence>
<evidence type="ECO:0000259" key="7">
    <source>
        <dbReference type="PROSITE" id="PS50893"/>
    </source>
</evidence>
<keyword evidence="2" id="KW-1003">Cell membrane</keyword>
<keyword evidence="9" id="KW-1185">Reference proteome</keyword>
<keyword evidence="6" id="KW-0472">Membrane</keyword>
<accession>A0A934N981</accession>
<dbReference type="PROSITE" id="PS00211">
    <property type="entry name" value="ABC_TRANSPORTER_1"/>
    <property type="match status" value="1"/>
</dbReference>
<feature type="domain" description="ABC transporter" evidence="7">
    <location>
        <begin position="4"/>
        <end position="234"/>
    </location>
</feature>
<dbReference type="AlphaFoldDB" id="A0A934N981"/>
<evidence type="ECO:0000313" key="9">
    <source>
        <dbReference type="Proteomes" id="UP000612893"/>
    </source>
</evidence>
<dbReference type="RefSeq" id="WP_338201949.1">
    <property type="nucleotide sequence ID" value="NZ_JAEKNR010000124.1"/>
</dbReference>
<reference evidence="8" key="1">
    <citation type="submission" date="2020-10" db="EMBL/GenBank/DDBJ databases">
        <title>Ca. Dormibacterota MAGs.</title>
        <authorList>
            <person name="Montgomery K."/>
        </authorList>
    </citation>
    <scope>NUCLEOTIDE SEQUENCE [LARGE SCALE GENOMIC DNA]</scope>
    <source>
        <strain evidence="8">SC8812_S17_10</strain>
    </source>
</reference>
<protein>
    <submittedName>
        <fullName evidence="8">ABC transporter ATP-binding protein</fullName>
    </submittedName>
</protein>